<dbReference type="PANTHER" id="PTHR42685:SF22">
    <property type="entry name" value="CONDITIONED MEDIUM FACTOR RECEPTOR 1"/>
    <property type="match status" value="1"/>
</dbReference>
<reference evidence="2 3" key="1">
    <citation type="submission" date="2019-06" db="EMBL/GenBank/DDBJ databases">
        <title>Persicimonas caeni gen. nov., sp. nov., a predatory bacterium isolated from solar saltern.</title>
        <authorList>
            <person name="Wang S."/>
        </authorList>
    </citation>
    <scope>NUCLEOTIDE SEQUENCE [LARGE SCALE GENOMIC DNA]</scope>
    <source>
        <strain evidence="2 3">YN101</strain>
    </source>
</reference>
<dbReference type="InterPro" id="IPR036188">
    <property type="entry name" value="FAD/NAD-bd_sf"/>
</dbReference>
<evidence type="ECO:0000313" key="3">
    <source>
        <dbReference type="Proteomes" id="UP000315995"/>
    </source>
</evidence>
<dbReference type="EMBL" id="CP041186">
    <property type="protein sequence ID" value="QDG52322.1"/>
    <property type="molecule type" value="Genomic_DNA"/>
</dbReference>
<evidence type="ECO:0000259" key="1">
    <source>
        <dbReference type="Pfam" id="PF01266"/>
    </source>
</evidence>
<proteinExistence type="predicted"/>
<accession>A0A5B8Y744</accession>
<sequence length="427" mass="45936">MSQTFRTADVAIIGAGTTGAAAAMLCARRGLETVCVERRDLTEAGARWVNGVPASFFDRAGIARPEAPERMAMGVDFHLVAGWGPERVVVRDHELMEVDMRLLVERLQRGARDAGAELVGSTRVEGMADGHLQTSRGPIEARWYIDASGMTGARLLGHPAPAPRDICAAAQAVHTVTDTAAARRFCEEHDVSPGHTLCFTGIEGGYSILNVRVDDDHVSLLTGSIPAEGHRSGHAILQEFAAAQPWIGERQFGGSRAIPIRRPYARFHEGNRAVIGDAACQVFSAHGSGIGPGLVAARFLADALAEGRGLAGYTRDWQRHFGGLFAGYTVFRRFSQTLSPEVLETLMRTGLMDAEMAAQGLLQQMPSPDLDLIASKLKAAARAPRLALQLTPVLAKMGAAQLLYAGYPASETRRTQWRRLVDVVLGI</sequence>
<feature type="domain" description="FAD dependent oxidoreductase" evidence="1">
    <location>
        <begin position="9"/>
        <end position="51"/>
    </location>
</feature>
<dbReference type="OrthoDB" id="5523118at2"/>
<dbReference type="AlphaFoldDB" id="A0A4Y6PVG6"/>
<dbReference type="Proteomes" id="UP000315995">
    <property type="component" value="Chromosome"/>
</dbReference>
<protein>
    <submittedName>
        <fullName evidence="2">FAD-binding protein</fullName>
    </submittedName>
</protein>
<organism evidence="2 3">
    <name type="scientific">Persicimonas caeni</name>
    <dbReference type="NCBI Taxonomy" id="2292766"/>
    <lineage>
        <taxon>Bacteria</taxon>
        <taxon>Deltaproteobacteria</taxon>
        <taxon>Bradymonadales</taxon>
        <taxon>Bradymonadaceae</taxon>
        <taxon>Persicimonas</taxon>
    </lineage>
</organism>
<accession>A0A4Y6PVG6</accession>
<keyword evidence="3" id="KW-1185">Reference proteome</keyword>
<gene>
    <name evidence="2" type="ORF">FIV42_16725</name>
</gene>
<dbReference type="Gene3D" id="3.50.50.60">
    <property type="entry name" value="FAD/NAD(P)-binding domain"/>
    <property type="match status" value="1"/>
</dbReference>
<evidence type="ECO:0000313" key="2">
    <source>
        <dbReference type="EMBL" id="QDG52322.1"/>
    </source>
</evidence>
<dbReference type="InterPro" id="IPR050407">
    <property type="entry name" value="Geranylgeranyl_reductase"/>
</dbReference>
<dbReference type="SUPFAM" id="SSF51905">
    <property type="entry name" value="FAD/NAD(P)-binding domain"/>
    <property type="match status" value="1"/>
</dbReference>
<dbReference type="PRINTS" id="PR00469">
    <property type="entry name" value="PNDRDTASEII"/>
</dbReference>
<dbReference type="PANTHER" id="PTHR42685">
    <property type="entry name" value="GERANYLGERANYL DIPHOSPHATE REDUCTASE"/>
    <property type="match status" value="1"/>
</dbReference>
<dbReference type="InterPro" id="IPR006076">
    <property type="entry name" value="FAD-dep_OxRdtase"/>
</dbReference>
<dbReference type="RefSeq" id="WP_141198794.1">
    <property type="nucleotide sequence ID" value="NZ_CP041186.1"/>
</dbReference>
<dbReference type="Pfam" id="PF01266">
    <property type="entry name" value="DAO"/>
    <property type="match status" value="1"/>
</dbReference>
<name>A0A4Y6PVG6_PERCE</name>